<dbReference type="AlphaFoldDB" id="A0A1G2KPA1"/>
<dbReference type="STRING" id="1802271.A3C11_01215"/>
<reference evidence="1 2" key="1">
    <citation type="journal article" date="2016" name="Nat. Commun.">
        <title>Thousands of microbial genomes shed light on interconnected biogeochemical processes in an aquifer system.</title>
        <authorList>
            <person name="Anantharaman K."/>
            <person name="Brown C.T."/>
            <person name="Hug L.A."/>
            <person name="Sharon I."/>
            <person name="Castelle C.J."/>
            <person name="Probst A.J."/>
            <person name="Thomas B.C."/>
            <person name="Singh A."/>
            <person name="Wilkins M.J."/>
            <person name="Karaoz U."/>
            <person name="Brodie E.L."/>
            <person name="Williams K.H."/>
            <person name="Hubbard S.S."/>
            <person name="Banfield J.F."/>
        </authorList>
    </citation>
    <scope>NUCLEOTIDE SEQUENCE [LARGE SCALE GENOMIC DNA]</scope>
</reference>
<evidence type="ECO:0000313" key="1">
    <source>
        <dbReference type="EMBL" id="OHA00321.1"/>
    </source>
</evidence>
<dbReference type="EMBL" id="MHQJ01000051">
    <property type="protein sequence ID" value="OHA00321.1"/>
    <property type="molecule type" value="Genomic_DNA"/>
</dbReference>
<name>A0A1G2KPA1_9BACT</name>
<gene>
    <name evidence="1" type="ORF">A3C11_01215</name>
</gene>
<protein>
    <submittedName>
        <fullName evidence="1">Uncharacterized protein</fullName>
    </submittedName>
</protein>
<proteinExistence type="predicted"/>
<sequence>MCSILLYNFIMKPVEKQRARNLRSQGYSINDIFKKLGVAKSTASFWVRDIELTKQQKQKLSAKGVSKELIERRRITRLTNENCRRQKIINDAEIEIDSLNNRELWLIGSILYWAEGGKTQRSLVRFTNGDPKMLKFMMKYLRKICQVPESKFRGYVHIHPHLDYRKAEKHWSEVTEIPLKQFFKTYRKRSIAGKHKRDSLPFGTLDIYVCNTELFLKITGWVQGIFRASGILK</sequence>
<organism evidence="1 2">
    <name type="scientific">Candidatus Sungbacteria bacterium RIFCSPHIGHO2_02_FULL_49_12</name>
    <dbReference type="NCBI Taxonomy" id="1802271"/>
    <lineage>
        <taxon>Bacteria</taxon>
        <taxon>Candidatus Sungiibacteriota</taxon>
    </lineage>
</organism>
<dbReference type="Proteomes" id="UP000177362">
    <property type="component" value="Unassembled WGS sequence"/>
</dbReference>
<comment type="caution">
    <text evidence="1">The sequence shown here is derived from an EMBL/GenBank/DDBJ whole genome shotgun (WGS) entry which is preliminary data.</text>
</comment>
<accession>A0A1G2KPA1</accession>
<evidence type="ECO:0000313" key="2">
    <source>
        <dbReference type="Proteomes" id="UP000177362"/>
    </source>
</evidence>